<feature type="transmembrane region" description="Helical" evidence="2">
    <location>
        <begin position="57"/>
        <end position="78"/>
    </location>
</feature>
<reference evidence="3" key="1">
    <citation type="submission" date="2021-02" db="EMBL/GenBank/DDBJ databases">
        <title>Genome-Resolved Metagenomics of a Microbial Community Performing Photosynthetic Biological Nutrient Removal.</title>
        <authorList>
            <person name="Mcdaniel E.A."/>
        </authorList>
    </citation>
    <scope>NUCLEOTIDE SEQUENCE</scope>
    <source>
        <strain evidence="3">UWPOB_OBS1</strain>
    </source>
</reference>
<evidence type="ECO:0000256" key="1">
    <source>
        <dbReference type="SAM" id="MobiDB-lite"/>
    </source>
</evidence>
<keyword evidence="2" id="KW-1133">Transmembrane helix</keyword>
<protein>
    <submittedName>
        <fullName evidence="3">Uncharacterized protein</fullName>
    </submittedName>
</protein>
<evidence type="ECO:0000256" key="2">
    <source>
        <dbReference type="SAM" id="Phobius"/>
    </source>
</evidence>
<accession>A0A8J7TPR5</accession>
<dbReference type="Proteomes" id="UP000664277">
    <property type="component" value="Unassembled WGS sequence"/>
</dbReference>
<keyword evidence="2" id="KW-0472">Membrane</keyword>
<feature type="transmembrane region" description="Helical" evidence="2">
    <location>
        <begin position="84"/>
        <end position="102"/>
    </location>
</feature>
<gene>
    <name evidence="3" type="ORF">J0M35_18200</name>
</gene>
<proteinExistence type="predicted"/>
<comment type="caution">
    <text evidence="3">The sequence shown here is derived from an EMBL/GenBank/DDBJ whole genome shotgun (WGS) entry which is preliminary data.</text>
</comment>
<dbReference type="AlphaFoldDB" id="A0A8J7TPR5"/>
<feature type="region of interest" description="Disordered" evidence="1">
    <location>
        <begin position="1"/>
        <end position="25"/>
    </location>
</feature>
<dbReference type="EMBL" id="JAFLCK010000035">
    <property type="protein sequence ID" value="MBN8662308.1"/>
    <property type="molecule type" value="Genomic_DNA"/>
</dbReference>
<evidence type="ECO:0000313" key="3">
    <source>
        <dbReference type="EMBL" id="MBN8662308.1"/>
    </source>
</evidence>
<name>A0A8J7TPR5_9BACT</name>
<keyword evidence="2" id="KW-0812">Transmembrane</keyword>
<evidence type="ECO:0000313" key="4">
    <source>
        <dbReference type="Proteomes" id="UP000664277"/>
    </source>
</evidence>
<sequence>MSDADLPKDQNNKAETDMAPESGQFPRRAGLANLFLAIKHINDASVAENVKQRFSDYVTIVLVVMCILSLVMAVSVPVSPVLKLLPLLFTVGSVVFYIINRLGIMISLTARQALIVWQILVAGFWLGVTSAMLVMLACFYFVSQGNQVP</sequence>
<feature type="compositionally biased region" description="Basic and acidic residues" evidence="1">
    <location>
        <begin position="1"/>
        <end position="16"/>
    </location>
</feature>
<organism evidence="3 4">
    <name type="scientific">Candidatus Obscuribacter phosphatis</name>
    <dbReference type="NCBI Taxonomy" id="1906157"/>
    <lineage>
        <taxon>Bacteria</taxon>
        <taxon>Bacillati</taxon>
        <taxon>Candidatus Melainabacteria</taxon>
        <taxon>Candidatus Obscuribacterales</taxon>
        <taxon>Candidatus Obscuribacteraceae</taxon>
        <taxon>Candidatus Obscuribacter</taxon>
    </lineage>
</organism>
<feature type="transmembrane region" description="Helical" evidence="2">
    <location>
        <begin position="114"/>
        <end position="142"/>
    </location>
</feature>